<reference evidence="2 3" key="1">
    <citation type="submission" date="2016-09" db="EMBL/GenBank/DDBJ databases">
        <title>Metabolic pathway, cell adaptation mechanisms and a novel monoxygenase revealed through proteogenomic-transcription analysis of a Sphingomonas haloaromaticamans strain degrading the fungicide ortho-phenylphenol.</title>
        <authorList>
            <person name="Perruchon C."/>
            <person name="Papadopoulou E.S."/>
            <person name="Rousidou C."/>
            <person name="Vasileiadis S."/>
            <person name="Tanou G."/>
            <person name="Amoutzias G."/>
            <person name="Molassiotis A."/>
            <person name="Karpouzas D.G."/>
        </authorList>
    </citation>
    <scope>NUCLEOTIDE SEQUENCE [LARGE SCALE GENOMIC DNA]</scope>
    <source>
        <strain evidence="2 3">P3</strain>
    </source>
</reference>
<gene>
    <name evidence="2" type="ORF">BHE75_02340</name>
</gene>
<evidence type="ECO:0000256" key="1">
    <source>
        <dbReference type="SAM" id="SignalP"/>
    </source>
</evidence>
<sequence>MKAYHLLAAGLVLGLSGAAADAASCRDAHGKFITCPKPAAAAKQSCHDARGKFVKCPASAAHSAAGSATKGR</sequence>
<evidence type="ECO:0000313" key="2">
    <source>
        <dbReference type="EMBL" id="OHT20342.1"/>
    </source>
</evidence>
<dbReference type="EMBL" id="MIPT01000001">
    <property type="protein sequence ID" value="OHT20342.1"/>
    <property type="molecule type" value="Genomic_DNA"/>
</dbReference>
<keyword evidence="3" id="KW-1185">Reference proteome</keyword>
<dbReference type="OrthoDB" id="7281717at2"/>
<proteinExistence type="predicted"/>
<protein>
    <submittedName>
        <fullName evidence="2">Uncharacterized protein</fullName>
    </submittedName>
</protein>
<feature type="signal peptide" evidence="1">
    <location>
        <begin position="1"/>
        <end position="22"/>
    </location>
</feature>
<evidence type="ECO:0000313" key="3">
    <source>
        <dbReference type="Proteomes" id="UP000179467"/>
    </source>
</evidence>
<accession>A0A1S1HEX7</accession>
<comment type="caution">
    <text evidence="2">The sequence shown here is derived from an EMBL/GenBank/DDBJ whole genome shotgun (WGS) entry which is preliminary data.</text>
</comment>
<dbReference type="AlphaFoldDB" id="A0A1S1HEX7"/>
<dbReference type="Proteomes" id="UP000179467">
    <property type="component" value="Unassembled WGS sequence"/>
</dbReference>
<organism evidence="2 3">
    <name type="scientific">Edaphosphingomonas haloaromaticamans</name>
    <dbReference type="NCBI Taxonomy" id="653954"/>
    <lineage>
        <taxon>Bacteria</taxon>
        <taxon>Pseudomonadati</taxon>
        <taxon>Pseudomonadota</taxon>
        <taxon>Alphaproteobacteria</taxon>
        <taxon>Sphingomonadales</taxon>
        <taxon>Rhizorhabdaceae</taxon>
        <taxon>Edaphosphingomonas</taxon>
    </lineage>
</organism>
<feature type="chain" id="PRO_5010359334" evidence="1">
    <location>
        <begin position="23"/>
        <end position="72"/>
    </location>
</feature>
<dbReference type="RefSeq" id="WP_070933944.1">
    <property type="nucleotide sequence ID" value="NZ_MIPT01000001.1"/>
</dbReference>
<keyword evidence="1" id="KW-0732">Signal</keyword>
<name>A0A1S1HEX7_9SPHN</name>